<keyword evidence="7 13" id="KW-0547">Nucleotide-binding</keyword>
<evidence type="ECO:0000313" key="16">
    <source>
        <dbReference type="EMBL" id="KAJ4823777.1"/>
    </source>
</evidence>
<evidence type="ECO:0000256" key="6">
    <source>
        <dbReference type="ARBA" id="ARBA00022729"/>
    </source>
</evidence>
<evidence type="ECO:0000256" key="11">
    <source>
        <dbReference type="ARBA" id="ARBA00023170"/>
    </source>
</evidence>
<keyword evidence="12" id="KW-0325">Glycoprotein</keyword>
<comment type="subcellular location">
    <subcellularLocation>
        <location evidence="1">Cell membrane</location>
        <topology evidence="1">Single-pass type I membrane protein</topology>
    </subcellularLocation>
</comment>
<dbReference type="OrthoDB" id="4062651at2759"/>
<keyword evidence="9" id="KW-1133">Transmembrane helix</keyword>
<dbReference type="SUPFAM" id="SSF56112">
    <property type="entry name" value="Protein kinase-like (PK-like)"/>
    <property type="match status" value="2"/>
</dbReference>
<dbReference type="Pfam" id="PF00069">
    <property type="entry name" value="Pkinase"/>
    <property type="match status" value="1"/>
</dbReference>
<keyword evidence="10" id="KW-0472">Membrane</keyword>
<feature type="region of interest" description="Disordered" evidence="14">
    <location>
        <begin position="440"/>
        <end position="463"/>
    </location>
</feature>
<dbReference type="FunFam" id="1.10.510.10:FF:000240">
    <property type="entry name" value="Lectin-domain containing receptor kinase A4.3"/>
    <property type="match status" value="1"/>
</dbReference>
<dbReference type="Gene3D" id="3.30.200.20">
    <property type="entry name" value="Phosphorylase Kinase, domain 1"/>
    <property type="match status" value="2"/>
</dbReference>
<feature type="domain" description="Protein kinase" evidence="15">
    <location>
        <begin position="383"/>
        <end position="760"/>
    </location>
</feature>
<accession>A0A9Q0F4I0</accession>
<evidence type="ECO:0000256" key="3">
    <source>
        <dbReference type="ARBA" id="ARBA00010217"/>
    </source>
</evidence>
<keyword evidence="17" id="KW-1185">Reference proteome</keyword>
<dbReference type="InterPro" id="IPR011009">
    <property type="entry name" value="Kinase-like_dom_sf"/>
</dbReference>
<evidence type="ECO:0000256" key="2">
    <source>
        <dbReference type="ARBA" id="ARBA00008536"/>
    </source>
</evidence>
<dbReference type="CDD" id="cd14066">
    <property type="entry name" value="STKc_IRAK"/>
    <property type="match status" value="1"/>
</dbReference>
<keyword evidence="8 13" id="KW-0067">ATP-binding</keyword>
<evidence type="ECO:0000313" key="17">
    <source>
        <dbReference type="Proteomes" id="UP001141552"/>
    </source>
</evidence>
<gene>
    <name evidence="16" type="ORF">Tsubulata_012094</name>
</gene>
<dbReference type="PROSITE" id="PS50011">
    <property type="entry name" value="PROTEIN_KINASE_DOM"/>
    <property type="match status" value="2"/>
</dbReference>
<dbReference type="AlphaFoldDB" id="A0A9Q0F4I0"/>
<dbReference type="InterPro" id="IPR017441">
    <property type="entry name" value="Protein_kinase_ATP_BS"/>
</dbReference>
<dbReference type="PANTHER" id="PTHR47987:SF33">
    <property type="entry name" value="NON-SPECIFIC PROTEIN-TYROSINE KINASE RLK-PELLE-RLCK-XV FAMILY"/>
    <property type="match status" value="1"/>
</dbReference>
<organism evidence="16 17">
    <name type="scientific">Turnera subulata</name>
    <dbReference type="NCBI Taxonomy" id="218843"/>
    <lineage>
        <taxon>Eukaryota</taxon>
        <taxon>Viridiplantae</taxon>
        <taxon>Streptophyta</taxon>
        <taxon>Embryophyta</taxon>
        <taxon>Tracheophyta</taxon>
        <taxon>Spermatophyta</taxon>
        <taxon>Magnoliopsida</taxon>
        <taxon>eudicotyledons</taxon>
        <taxon>Gunneridae</taxon>
        <taxon>Pentapetalae</taxon>
        <taxon>rosids</taxon>
        <taxon>fabids</taxon>
        <taxon>Malpighiales</taxon>
        <taxon>Passifloraceae</taxon>
        <taxon>Turnera</taxon>
    </lineage>
</organism>
<evidence type="ECO:0000256" key="13">
    <source>
        <dbReference type="PROSITE-ProRule" id="PRU10141"/>
    </source>
</evidence>
<dbReference type="FunFam" id="3.30.200.20:FF:000406">
    <property type="entry name" value="PTI1-like tyrosine-protein kinase At3g15890"/>
    <property type="match status" value="1"/>
</dbReference>
<dbReference type="InterPro" id="IPR000719">
    <property type="entry name" value="Prot_kinase_dom"/>
</dbReference>
<evidence type="ECO:0000256" key="10">
    <source>
        <dbReference type="ARBA" id="ARBA00023136"/>
    </source>
</evidence>
<dbReference type="GO" id="GO:0005524">
    <property type="term" value="F:ATP binding"/>
    <property type="evidence" value="ECO:0007669"/>
    <property type="project" value="UniProtKB-UniRule"/>
</dbReference>
<feature type="domain" description="Protein kinase" evidence="15">
    <location>
        <begin position="44"/>
        <end position="309"/>
    </location>
</feature>
<evidence type="ECO:0000256" key="7">
    <source>
        <dbReference type="ARBA" id="ARBA00022741"/>
    </source>
</evidence>
<dbReference type="Pfam" id="PF07714">
    <property type="entry name" value="PK_Tyr_Ser-Thr"/>
    <property type="match status" value="1"/>
</dbReference>
<dbReference type="GO" id="GO:0004672">
    <property type="term" value="F:protein kinase activity"/>
    <property type="evidence" value="ECO:0007669"/>
    <property type="project" value="InterPro"/>
</dbReference>
<dbReference type="InterPro" id="IPR046958">
    <property type="entry name" value="RBK1/2/STUNTED"/>
</dbReference>
<dbReference type="SMART" id="SM00220">
    <property type="entry name" value="S_TKc"/>
    <property type="match status" value="1"/>
</dbReference>
<keyword evidence="4" id="KW-1003">Cell membrane</keyword>
<evidence type="ECO:0000256" key="9">
    <source>
        <dbReference type="ARBA" id="ARBA00022989"/>
    </source>
</evidence>
<dbReference type="PANTHER" id="PTHR47987">
    <property type="entry name" value="OS08G0249100 PROTEIN"/>
    <property type="match status" value="1"/>
</dbReference>
<sequence>MGSSLSCCGNKTVDEGINTIVAGANSASWRIFTYKELHTATNGFSEDNKLGEGGFGSVYFGKTSDGLQIAVKKLKAMNSKAEMEFAVEVEVLGRVRHKNLLGLRGYCAGTDQRLIVYDYMPNLSLLSHLHGQFAGEVQLDWKRRMKIVMGSAEGILDIKASNVLLDSDFEPLVADFGFAKLIPEGVSHMTTRVKGTLGYLAPEYAMWGKVSESCDVYSFGILLLEIVTGRKPIEKLPGGVKRTITEWAEPMISKGRFKDLADPKLRGNFDENQLKQAINVAALCVQNEPEKRPKMKEVVNMLKGYDPRGRVIPTRIESVRYKEELLELDQTSDDDTDRSSASRGGGFEDSEYGILVAIPLDLDDSIELLSWAIRVLAQPCDSIVAIHVLGDGSKKRGSMKVKQSEIRQAKAHINLEARVGISSSVARGVTEEARSISADYLSNDSSNNSSRIASPDPNLQNSSPRTVLDELEAESQSTEDDTFSMVDSTISESPSLGFKSPSKTRKPIFACKLVSSFFTSPLRKRNFSLSHKEKHQPLLKCFNYEEIASATNNFHPDNIVGRGGYSEVYKGDLSDGKTIAVKMLAKDNKDASKEKEFLMELGVVSHVCHPNTANLVGCCIENGLYLITDFGLAKWLPNKWTHHAVIPVEGTFGYLAPEYFMHGIVDEKTDVYAFGVLLLEIVSGRRPVDSSKQNLLLWAKPLMESGNITELADPQLGGRFDTDQMLRVILTASYCVRQSSMWRPSMTEVLELLTSGHDTEVAKSWRIPKFTSDELDDYNMVFGYDVPVDTSLEEYL</sequence>
<dbReference type="Gene3D" id="1.10.510.10">
    <property type="entry name" value="Transferase(Phosphotransferase) domain 1"/>
    <property type="match status" value="2"/>
</dbReference>
<dbReference type="PROSITE" id="PS00107">
    <property type="entry name" value="PROTEIN_KINASE_ATP"/>
    <property type="match status" value="2"/>
</dbReference>
<dbReference type="GO" id="GO:0005886">
    <property type="term" value="C:plasma membrane"/>
    <property type="evidence" value="ECO:0007669"/>
    <property type="project" value="UniProtKB-SubCell"/>
</dbReference>
<comment type="caution">
    <text evidence="16">The sequence shown here is derived from an EMBL/GenBank/DDBJ whole genome shotgun (WGS) entry which is preliminary data.</text>
</comment>
<name>A0A9Q0F4I0_9ROSI</name>
<evidence type="ECO:0000256" key="1">
    <source>
        <dbReference type="ARBA" id="ARBA00004251"/>
    </source>
</evidence>
<proteinExistence type="inferred from homology"/>
<keyword evidence="11" id="KW-0675">Receptor</keyword>
<dbReference type="GO" id="GO:0002229">
    <property type="term" value="P:defense response to oomycetes"/>
    <property type="evidence" value="ECO:0007669"/>
    <property type="project" value="UniProtKB-ARBA"/>
</dbReference>
<evidence type="ECO:0000256" key="8">
    <source>
        <dbReference type="ARBA" id="ARBA00022840"/>
    </source>
</evidence>
<feature type="binding site" evidence="13">
    <location>
        <position position="73"/>
    </location>
    <ligand>
        <name>ATP</name>
        <dbReference type="ChEBI" id="CHEBI:30616"/>
    </ligand>
</feature>
<dbReference type="Proteomes" id="UP001141552">
    <property type="component" value="Unassembled WGS sequence"/>
</dbReference>
<evidence type="ECO:0000256" key="4">
    <source>
        <dbReference type="ARBA" id="ARBA00022475"/>
    </source>
</evidence>
<comment type="similarity">
    <text evidence="3">In the C-terminal section; belongs to the protein kinase superfamily. Ser/Thr protein kinase family.</text>
</comment>
<keyword evidence="5" id="KW-0812">Transmembrane</keyword>
<feature type="binding site" evidence="13">
    <location>
        <position position="582"/>
    </location>
    <ligand>
        <name>ATP</name>
        <dbReference type="ChEBI" id="CHEBI:30616"/>
    </ligand>
</feature>
<dbReference type="EMBL" id="JAKUCV010007359">
    <property type="protein sequence ID" value="KAJ4823777.1"/>
    <property type="molecule type" value="Genomic_DNA"/>
</dbReference>
<evidence type="ECO:0000256" key="5">
    <source>
        <dbReference type="ARBA" id="ARBA00022692"/>
    </source>
</evidence>
<evidence type="ECO:0000256" key="14">
    <source>
        <dbReference type="SAM" id="MobiDB-lite"/>
    </source>
</evidence>
<keyword evidence="6" id="KW-0732">Signal</keyword>
<protein>
    <recommendedName>
        <fullName evidence="15">Protein kinase domain-containing protein</fullName>
    </recommendedName>
</protein>
<evidence type="ECO:0000256" key="12">
    <source>
        <dbReference type="ARBA" id="ARBA00023180"/>
    </source>
</evidence>
<dbReference type="FunFam" id="3.30.200.20:FF:000325">
    <property type="entry name" value="Putative receptor-like serine/threonine-protein kinase"/>
    <property type="match status" value="1"/>
</dbReference>
<comment type="similarity">
    <text evidence="2">In the N-terminal section; belongs to the leguminous lectin family.</text>
</comment>
<reference evidence="16" key="2">
    <citation type="journal article" date="2023" name="Plants (Basel)">
        <title>Annotation of the Turnera subulata (Passifloraceae) Draft Genome Reveals the S-Locus Evolved after the Divergence of Turneroideae from Passifloroideae in a Stepwise Manner.</title>
        <authorList>
            <person name="Henning P.M."/>
            <person name="Roalson E.H."/>
            <person name="Mir W."/>
            <person name="McCubbin A.G."/>
            <person name="Shore J.S."/>
        </authorList>
    </citation>
    <scope>NUCLEOTIDE SEQUENCE</scope>
    <source>
        <strain evidence="16">F60SS</strain>
    </source>
</reference>
<evidence type="ECO:0000259" key="15">
    <source>
        <dbReference type="PROSITE" id="PS50011"/>
    </source>
</evidence>
<dbReference type="InterPro" id="IPR001245">
    <property type="entry name" value="Ser-Thr/Tyr_kinase_cat_dom"/>
</dbReference>
<reference evidence="16" key="1">
    <citation type="submission" date="2022-02" db="EMBL/GenBank/DDBJ databases">
        <authorList>
            <person name="Henning P.M."/>
            <person name="McCubbin A.G."/>
            <person name="Shore J.S."/>
        </authorList>
    </citation>
    <scope>NUCLEOTIDE SEQUENCE</scope>
    <source>
        <strain evidence="16">F60SS</strain>
        <tissue evidence="16">Leaves</tissue>
    </source>
</reference>